<dbReference type="InterPro" id="IPR001214">
    <property type="entry name" value="SET_dom"/>
</dbReference>
<dbReference type="PROSITE" id="PS50280">
    <property type="entry name" value="SET"/>
    <property type="match status" value="1"/>
</dbReference>
<keyword evidence="1" id="KW-0479">Metal-binding</keyword>
<dbReference type="GO" id="GO:0005634">
    <property type="term" value="C:nucleus"/>
    <property type="evidence" value="ECO:0007669"/>
    <property type="project" value="TreeGrafter"/>
</dbReference>
<dbReference type="Pfam" id="PF01753">
    <property type="entry name" value="zf-MYND"/>
    <property type="match status" value="1"/>
</dbReference>
<keyword evidence="2 4" id="KW-0863">Zinc-finger</keyword>
<dbReference type="PANTHER" id="PTHR12197:SF251">
    <property type="entry name" value="EG:BACR7C10.4 PROTEIN"/>
    <property type="match status" value="1"/>
</dbReference>
<dbReference type="InterPro" id="IPR050869">
    <property type="entry name" value="H3K4_H4K5_MeTrfase"/>
</dbReference>
<sequence length="444" mass="49349">MPIPIQIKNIRLQNHPSARSQAVATVPITEASKIISVDAFAAVLIASEKGKRCDGCFQIKSEDRLLRKCTGCGSYWYCDSICQNMDWKAHHKKICKQYNKFTSSNAFHSLASHEKLESLLLDHLLSQVSSITGRVDEEMSPLGIFMSLLPGPTVPNRDVLSVCGFEPPIQPDTVPLLYSRFGNNNFAIHSHLTTIGHGIFPLASRLFNHSCIPNAAARYIFSAGRPVRMEVIALRNISPDSEITIPYLDPALYQTRQQIFDLTYGFRCTCFSCHILETLGPIPAPPASSPELTSIEKTLRQFTQVESFLDGGLPVIPQTNIPLSMYCVFHENYITNLSETFSKASHEGHYNLALDSGTTLLALYLLIYPPNYPQTGIHLLELAKTAWNMTVGDSGMDYQTEQATKARVRVFLSLGRRILTVFGPEGDEDGPLREAETLQSLLDP</sequence>
<accession>A0A9P6CEJ2</accession>
<dbReference type="EMBL" id="MU150266">
    <property type="protein sequence ID" value="KAF9463041.1"/>
    <property type="molecule type" value="Genomic_DNA"/>
</dbReference>
<gene>
    <name evidence="7" type="ORF">BDZ94DRAFT_1309149</name>
</gene>
<dbReference type="Gene3D" id="1.10.220.160">
    <property type="match status" value="1"/>
</dbReference>
<dbReference type="PROSITE" id="PS01360">
    <property type="entry name" value="ZF_MYND_1"/>
    <property type="match status" value="1"/>
</dbReference>
<dbReference type="Gene3D" id="2.170.270.10">
    <property type="entry name" value="SET domain"/>
    <property type="match status" value="1"/>
</dbReference>
<evidence type="ECO:0008006" key="9">
    <source>
        <dbReference type="Google" id="ProtNLM"/>
    </source>
</evidence>
<evidence type="ECO:0000259" key="6">
    <source>
        <dbReference type="PROSITE" id="PS50865"/>
    </source>
</evidence>
<evidence type="ECO:0000313" key="7">
    <source>
        <dbReference type="EMBL" id="KAF9463041.1"/>
    </source>
</evidence>
<dbReference type="InterPro" id="IPR002893">
    <property type="entry name" value="Znf_MYND"/>
</dbReference>
<organism evidence="7 8">
    <name type="scientific">Collybia nuda</name>
    <dbReference type="NCBI Taxonomy" id="64659"/>
    <lineage>
        <taxon>Eukaryota</taxon>
        <taxon>Fungi</taxon>
        <taxon>Dikarya</taxon>
        <taxon>Basidiomycota</taxon>
        <taxon>Agaricomycotina</taxon>
        <taxon>Agaricomycetes</taxon>
        <taxon>Agaricomycetidae</taxon>
        <taxon>Agaricales</taxon>
        <taxon>Tricholomatineae</taxon>
        <taxon>Clitocybaceae</taxon>
        <taxon>Collybia</taxon>
    </lineage>
</organism>
<evidence type="ECO:0000259" key="5">
    <source>
        <dbReference type="PROSITE" id="PS50280"/>
    </source>
</evidence>
<feature type="domain" description="MYND-type" evidence="6">
    <location>
        <begin position="53"/>
        <end position="95"/>
    </location>
</feature>
<dbReference type="CDD" id="cd20071">
    <property type="entry name" value="SET_SMYD"/>
    <property type="match status" value="1"/>
</dbReference>
<evidence type="ECO:0000313" key="8">
    <source>
        <dbReference type="Proteomes" id="UP000807353"/>
    </source>
</evidence>
<dbReference type="Pfam" id="PF00856">
    <property type="entry name" value="SET"/>
    <property type="match status" value="1"/>
</dbReference>
<dbReference type="Proteomes" id="UP000807353">
    <property type="component" value="Unassembled WGS sequence"/>
</dbReference>
<evidence type="ECO:0000256" key="2">
    <source>
        <dbReference type="ARBA" id="ARBA00022771"/>
    </source>
</evidence>
<evidence type="ECO:0000256" key="3">
    <source>
        <dbReference type="ARBA" id="ARBA00022833"/>
    </source>
</evidence>
<dbReference type="GO" id="GO:0008270">
    <property type="term" value="F:zinc ion binding"/>
    <property type="evidence" value="ECO:0007669"/>
    <property type="project" value="UniProtKB-KW"/>
</dbReference>
<dbReference type="SUPFAM" id="SSF82199">
    <property type="entry name" value="SET domain"/>
    <property type="match status" value="2"/>
</dbReference>
<comment type="caution">
    <text evidence="7">The sequence shown here is derived from an EMBL/GenBank/DDBJ whole genome shotgun (WGS) entry which is preliminary data.</text>
</comment>
<dbReference type="AlphaFoldDB" id="A0A9P6CEJ2"/>
<dbReference type="Gene3D" id="6.10.140.2220">
    <property type="match status" value="1"/>
</dbReference>
<proteinExistence type="predicted"/>
<reference evidence="7" key="1">
    <citation type="submission" date="2020-11" db="EMBL/GenBank/DDBJ databases">
        <authorList>
            <consortium name="DOE Joint Genome Institute"/>
            <person name="Ahrendt S."/>
            <person name="Riley R."/>
            <person name="Andreopoulos W."/>
            <person name="Labutti K."/>
            <person name="Pangilinan J."/>
            <person name="Ruiz-Duenas F.J."/>
            <person name="Barrasa J.M."/>
            <person name="Sanchez-Garcia M."/>
            <person name="Camarero S."/>
            <person name="Miyauchi S."/>
            <person name="Serrano A."/>
            <person name="Linde D."/>
            <person name="Babiker R."/>
            <person name="Drula E."/>
            <person name="Ayuso-Fernandez I."/>
            <person name="Pacheco R."/>
            <person name="Padilla G."/>
            <person name="Ferreira P."/>
            <person name="Barriuso J."/>
            <person name="Kellner H."/>
            <person name="Castanera R."/>
            <person name="Alfaro M."/>
            <person name="Ramirez L."/>
            <person name="Pisabarro A.G."/>
            <person name="Kuo A."/>
            <person name="Tritt A."/>
            <person name="Lipzen A."/>
            <person name="He G."/>
            <person name="Yan M."/>
            <person name="Ng V."/>
            <person name="Cullen D."/>
            <person name="Martin F."/>
            <person name="Rosso M.-N."/>
            <person name="Henrissat B."/>
            <person name="Hibbett D."/>
            <person name="Martinez A.T."/>
            <person name="Grigoriev I.V."/>
        </authorList>
    </citation>
    <scope>NUCLEOTIDE SEQUENCE</scope>
    <source>
        <strain evidence="7">CBS 247.69</strain>
    </source>
</reference>
<evidence type="ECO:0000256" key="1">
    <source>
        <dbReference type="ARBA" id="ARBA00022723"/>
    </source>
</evidence>
<keyword evidence="3" id="KW-0862">Zinc</keyword>
<protein>
    <recommendedName>
        <fullName evidence="9">SET domain-containing protein</fullName>
    </recommendedName>
</protein>
<evidence type="ECO:0000256" key="4">
    <source>
        <dbReference type="PROSITE-ProRule" id="PRU00134"/>
    </source>
</evidence>
<dbReference type="PROSITE" id="PS50865">
    <property type="entry name" value="ZF_MYND_2"/>
    <property type="match status" value="1"/>
</dbReference>
<dbReference type="PANTHER" id="PTHR12197">
    <property type="entry name" value="HISTONE-LYSINE N-METHYLTRANSFERASE SMYD"/>
    <property type="match status" value="1"/>
</dbReference>
<dbReference type="InterPro" id="IPR046341">
    <property type="entry name" value="SET_dom_sf"/>
</dbReference>
<feature type="domain" description="SET" evidence="5">
    <location>
        <begin position="140"/>
        <end position="248"/>
    </location>
</feature>
<name>A0A9P6CEJ2_9AGAR</name>
<keyword evidence="8" id="KW-1185">Reference proteome</keyword>
<dbReference type="OrthoDB" id="5945798at2759"/>